<dbReference type="SMART" id="SM00635">
    <property type="entry name" value="BID_2"/>
    <property type="match status" value="9"/>
</dbReference>
<feature type="domain" description="BIG2" evidence="3">
    <location>
        <begin position="31"/>
        <end position="113"/>
    </location>
</feature>
<feature type="domain" description="BIG2" evidence="3">
    <location>
        <begin position="300"/>
        <end position="387"/>
    </location>
</feature>
<dbReference type="EMBL" id="QICN01000003">
    <property type="protein sequence ID" value="PXV69514.1"/>
    <property type="molecule type" value="Genomic_DNA"/>
</dbReference>
<dbReference type="SUPFAM" id="SSF49373">
    <property type="entry name" value="Invasin/intimin cell-adhesion fragments"/>
    <property type="match status" value="1"/>
</dbReference>
<dbReference type="PROSITE" id="PS51257">
    <property type="entry name" value="PROKAR_LIPOPROTEIN"/>
    <property type="match status" value="1"/>
</dbReference>
<feature type="domain" description="BIG2" evidence="3">
    <location>
        <begin position="588"/>
        <end position="684"/>
    </location>
</feature>
<dbReference type="RefSeq" id="WP_110264452.1">
    <property type="nucleotide sequence ID" value="NZ_CAKZQT010000021.1"/>
</dbReference>
<dbReference type="InterPro" id="IPR008964">
    <property type="entry name" value="Invasin/intimin_cell_adhesion"/>
</dbReference>
<feature type="domain" description="BIG2" evidence="3">
    <location>
        <begin position="783"/>
        <end position="868"/>
    </location>
</feature>
<feature type="domain" description="BIG2" evidence="3">
    <location>
        <begin position="116"/>
        <end position="203"/>
    </location>
</feature>
<comment type="caution">
    <text evidence="4">The sequence shown here is derived from an EMBL/GenBank/DDBJ whole genome shotgun (WGS) entry which is preliminary data.</text>
</comment>
<sequence length="1083" mass="109073">MRGLLKAVSLWLFGFVALGLSACGSDSTSLFVVSVQVTPATASVAPGESTQLQAKAVYSDGTETDVTAQAQWTTSNPSAVAVNKGTVIGVQQTAAPVTISATFDGVLGTATINVVHVVRIDVTPASASVAKGATLQLQAVATYSDDTTRNVTTQATWSSTNPGVATVSDAGTGKGLVTGVQQSATAVSIRANFDQVQGAASITVGPAEPVSVEVSPAESTVAKGTATQLQAVATYTDDSTQNVTTMATWTSNAPQFAAVGNSAGGKGLVTGVEQRDAPVTISAALEGLTGSASVTVGPPLVVRIEVAPTTLSLPNGTSGQLAATAVYTDNSTQDITDEAEWSSAAPAVVAVGDSDAGKGEVTALALTSTPITITATFGTFSDSADVTVTEALLDEIQISPANVEVPSGLTEQFNATAIFTDGSTQDVTDTAEWGSSDPTVATIGDEADDKGLLTAVSADPDPITVSAMVGDVTGTTQVTVTSGVLQQIDVQPASVSLPRFGFQAQFTATGTFSDGETVDLTSQAIWESSADEDIATISNSEGQRGVATSGDTAGTSQITATVGDVTSAPATLTVTEATLQSVELHANDDDEPETELFLSLGRTVNLRAVGVFSTGSGGLFGGGTTSRRDITQSVTWASENDEVATVSNASSSKGRLVTQSPSATAVEISATITIGGVTRRGSLDLTVSNAALVSLDVSASTQKLAGGFRTPLTAMGTFGDGSTADVTTEVTWVTGDSNVATVSNVAGQEGVVKGGAKGTVTITAKRPGSTVEDSVQLTVTDAVLQQISVLPGNTSIRQGETLGYAANGRFSDNSTLDLSRFNGVAWSSSDANVAVVDAATGVATGRAQGGPVQITATRGSISGSAQLRVSGYALADVVIVPQSPEGCAGDTAPLERVPSGFARRFFACARYFNGTVVNVTANAQWTSQATNVVTMGNTGAIKGRAAAVGDEGEQGVIRASYSDDGITAAGTYTISVIDGDIESIVIQADSELGGELGEGTVVNFTALADFSDGSDGVNITESATWTSSDVAVATISNTDGARGRATVVAVDEDDPMPPTEADITASAGGVTSNALTIQRDNGP</sequence>
<name>A0A318ED25_9GAMM</name>
<dbReference type="InterPro" id="IPR003343">
    <property type="entry name" value="Big_2"/>
</dbReference>
<dbReference type="AlphaFoldDB" id="A0A318ED25"/>
<protein>
    <submittedName>
        <fullName evidence="4">Ig-like protein group 2</fullName>
    </submittedName>
</protein>
<dbReference type="FunFam" id="2.60.40.1080:FF:000001">
    <property type="entry name" value="Bacterial Ig-like domain, group 2"/>
    <property type="match status" value="1"/>
</dbReference>
<keyword evidence="2" id="KW-0732">Signal</keyword>
<feature type="domain" description="BIG2" evidence="3">
    <location>
        <begin position="392"/>
        <end position="479"/>
    </location>
</feature>
<feature type="region of interest" description="Disordered" evidence="1">
    <location>
        <begin position="1062"/>
        <end position="1083"/>
    </location>
</feature>
<evidence type="ECO:0000259" key="3">
    <source>
        <dbReference type="SMART" id="SM00635"/>
    </source>
</evidence>
<feature type="domain" description="BIG2" evidence="3">
    <location>
        <begin position="484"/>
        <end position="572"/>
    </location>
</feature>
<evidence type="ECO:0000256" key="2">
    <source>
        <dbReference type="SAM" id="SignalP"/>
    </source>
</evidence>
<feature type="compositionally biased region" description="Polar residues" evidence="1">
    <location>
        <begin position="1069"/>
        <end position="1083"/>
    </location>
</feature>
<dbReference type="Proteomes" id="UP000248330">
    <property type="component" value="Unassembled WGS sequence"/>
</dbReference>
<evidence type="ECO:0000313" key="5">
    <source>
        <dbReference type="Proteomes" id="UP000248330"/>
    </source>
</evidence>
<feature type="domain" description="BIG2" evidence="3">
    <location>
        <begin position="208"/>
        <end position="295"/>
    </location>
</feature>
<reference evidence="4 5" key="1">
    <citation type="submission" date="2018-04" db="EMBL/GenBank/DDBJ databases">
        <title>Genomic Encyclopedia of Type Strains, Phase IV (KMG-IV): sequencing the most valuable type-strain genomes for metagenomic binning, comparative biology and taxonomic classification.</title>
        <authorList>
            <person name="Goeker M."/>
        </authorList>
    </citation>
    <scope>NUCLEOTIDE SEQUENCE [LARGE SCALE GENOMIC DNA]</scope>
    <source>
        <strain evidence="4 5">DSM 104150</strain>
    </source>
</reference>
<feature type="domain" description="BIG2" evidence="3">
    <location>
        <begin position="691"/>
        <end position="776"/>
    </location>
</feature>
<proteinExistence type="predicted"/>
<evidence type="ECO:0000256" key="1">
    <source>
        <dbReference type="SAM" id="MobiDB-lite"/>
    </source>
</evidence>
<feature type="signal peptide" evidence="2">
    <location>
        <begin position="1"/>
        <end position="22"/>
    </location>
</feature>
<keyword evidence="5" id="KW-1185">Reference proteome</keyword>
<dbReference type="Pfam" id="PF02368">
    <property type="entry name" value="Big_2"/>
    <property type="match status" value="4"/>
</dbReference>
<dbReference type="Gene3D" id="2.60.40.1080">
    <property type="match status" value="11"/>
</dbReference>
<accession>A0A318ED25</accession>
<feature type="chain" id="PRO_5016349372" evidence="2">
    <location>
        <begin position="23"/>
        <end position="1083"/>
    </location>
</feature>
<gene>
    <name evidence="4" type="ORF">C8D93_10387</name>
</gene>
<dbReference type="OrthoDB" id="6192638at2"/>
<organism evidence="4 5">
    <name type="scientific">Sinimarinibacterium flocculans</name>
    <dbReference type="NCBI Taxonomy" id="985250"/>
    <lineage>
        <taxon>Bacteria</taxon>
        <taxon>Pseudomonadati</taxon>
        <taxon>Pseudomonadota</taxon>
        <taxon>Gammaproteobacteria</taxon>
        <taxon>Nevskiales</taxon>
        <taxon>Nevskiaceae</taxon>
        <taxon>Sinimarinibacterium</taxon>
    </lineage>
</organism>
<evidence type="ECO:0000313" key="4">
    <source>
        <dbReference type="EMBL" id="PXV69514.1"/>
    </source>
</evidence>